<name>U5LAN6_9BACI</name>
<dbReference type="KEGG" id="bif:N288_15045"/>
<dbReference type="HOGENOM" id="CLU_209555_0_0_9"/>
<gene>
    <name evidence="1" type="ORF">N288_15045</name>
</gene>
<evidence type="ECO:0000313" key="1">
    <source>
        <dbReference type="EMBL" id="AGX04909.1"/>
    </source>
</evidence>
<reference evidence="1 2" key="1">
    <citation type="submission" date="2013-07" db="EMBL/GenBank/DDBJ databases">
        <title>Complete genome sequence of Bacillus infantis NRRL B-14911 that has potential to induce cardiac disease by antigenic mimicry.</title>
        <authorList>
            <person name="Massilamany C."/>
            <person name="Smith T.P.L."/>
            <person name="Loy J.D."/>
            <person name="Barletta R."/>
            <person name="Reddy J."/>
        </authorList>
    </citation>
    <scope>NUCLEOTIDE SEQUENCE [LARGE SCALE GENOMIC DNA]</scope>
    <source>
        <strain evidence="1 2">NRRL B-14911</strain>
    </source>
</reference>
<accession>U5LAN6</accession>
<keyword evidence="2" id="KW-1185">Reference proteome</keyword>
<protein>
    <submittedName>
        <fullName evidence="1">Uncharacterized protein</fullName>
    </submittedName>
</protein>
<dbReference type="STRING" id="1367477.N288_15045"/>
<evidence type="ECO:0000313" key="2">
    <source>
        <dbReference type="Proteomes" id="UP000017805"/>
    </source>
</evidence>
<sequence length="47" mass="5712">MNSIEYYIFLEEIQRMKKEYNRCKDKALKSEIVKDIELLQTAINCVR</sequence>
<organism evidence="1 2">
    <name type="scientific">Bacillus infantis NRRL B-14911</name>
    <dbReference type="NCBI Taxonomy" id="1367477"/>
    <lineage>
        <taxon>Bacteria</taxon>
        <taxon>Bacillati</taxon>
        <taxon>Bacillota</taxon>
        <taxon>Bacilli</taxon>
        <taxon>Bacillales</taxon>
        <taxon>Bacillaceae</taxon>
        <taxon>Bacillus</taxon>
    </lineage>
</organism>
<proteinExistence type="predicted"/>
<dbReference type="AlphaFoldDB" id="U5LAN6"/>
<dbReference type="EMBL" id="CP006643">
    <property type="protein sequence ID" value="AGX04909.1"/>
    <property type="molecule type" value="Genomic_DNA"/>
</dbReference>
<dbReference type="PATRIC" id="fig|1367477.3.peg.2982"/>
<dbReference type="Proteomes" id="UP000017805">
    <property type="component" value="Chromosome"/>
</dbReference>